<dbReference type="AlphaFoldDB" id="A0A3P7LVV2"/>
<proteinExistence type="predicted"/>
<protein>
    <submittedName>
        <fullName evidence="1">Uncharacterized protein</fullName>
    </submittedName>
</protein>
<organism evidence="1 2">
    <name type="scientific">Dibothriocephalus latus</name>
    <name type="common">Fish tapeworm</name>
    <name type="synonym">Diphyllobothrium latum</name>
    <dbReference type="NCBI Taxonomy" id="60516"/>
    <lineage>
        <taxon>Eukaryota</taxon>
        <taxon>Metazoa</taxon>
        <taxon>Spiralia</taxon>
        <taxon>Lophotrochozoa</taxon>
        <taxon>Platyhelminthes</taxon>
        <taxon>Cestoda</taxon>
        <taxon>Eucestoda</taxon>
        <taxon>Diphyllobothriidea</taxon>
        <taxon>Diphyllobothriidae</taxon>
        <taxon>Dibothriocephalus</taxon>
    </lineage>
</organism>
<dbReference type="Proteomes" id="UP000281553">
    <property type="component" value="Unassembled WGS sequence"/>
</dbReference>
<dbReference type="EMBL" id="UYRU01058642">
    <property type="protein sequence ID" value="VDN14228.1"/>
    <property type="molecule type" value="Genomic_DNA"/>
</dbReference>
<keyword evidence="2" id="KW-1185">Reference proteome</keyword>
<reference evidence="1 2" key="1">
    <citation type="submission" date="2018-11" db="EMBL/GenBank/DDBJ databases">
        <authorList>
            <consortium name="Pathogen Informatics"/>
        </authorList>
    </citation>
    <scope>NUCLEOTIDE SEQUENCE [LARGE SCALE GENOMIC DNA]</scope>
</reference>
<name>A0A3P7LVV2_DIBLA</name>
<gene>
    <name evidence="1" type="ORF">DILT_LOCUS10059</name>
</gene>
<evidence type="ECO:0000313" key="2">
    <source>
        <dbReference type="Proteomes" id="UP000281553"/>
    </source>
</evidence>
<evidence type="ECO:0000313" key="1">
    <source>
        <dbReference type="EMBL" id="VDN14228.1"/>
    </source>
</evidence>
<accession>A0A3P7LVV2</accession>
<sequence>MNAESRALAENLRLPTDALFAALPTSSPLNQYTLPCVPGGFLSRHRGSPMGHFGESINTNQFNNPHNAHQSDYPAWEFDALMSSSLEKMQGYQGLFQRRFSGFDFCSPVSLGSEAIGNSVPAPRCPFRHTSLKPPGDAYPTLTADQADEEVVDEEEGVEVQAEKIDFPRNYSTWNEHTGEQTAATSVLQFNNSLVLNACSITPSAENFPSPRTFCSTGSFGVATSESTIFRFIS</sequence>